<accession>A0ABQ4BP77</accession>
<dbReference type="SUPFAM" id="SSF52091">
    <property type="entry name" value="SpoIIaa-like"/>
    <property type="match status" value="1"/>
</dbReference>
<proteinExistence type="predicted"/>
<organism evidence="3 4">
    <name type="scientific">Actinoplanes palleronii</name>
    <dbReference type="NCBI Taxonomy" id="113570"/>
    <lineage>
        <taxon>Bacteria</taxon>
        <taxon>Bacillati</taxon>
        <taxon>Actinomycetota</taxon>
        <taxon>Actinomycetes</taxon>
        <taxon>Micromonosporales</taxon>
        <taxon>Micromonosporaceae</taxon>
        <taxon>Actinoplanes</taxon>
    </lineage>
</organism>
<sequence>MTDATGDAVPLHFTVEIDGNHLILALNGEIDLLSRPSLAELLDGAVDGTHPYVDVDLAEVSFINATSLRVLSQACRRGAERGVTLTVRRPSPYLVSLLRRLDSTTPLLGGHTPAVPSQATLSDTPEARGRRADERDRRADERERQIGEREEHARDLQLLNEERGRLLDERQRSVRHHEQWEDIREDIANERESKLEQRERDC</sequence>
<dbReference type="CDD" id="cd07043">
    <property type="entry name" value="STAS_anti-anti-sigma_factors"/>
    <property type="match status" value="1"/>
</dbReference>
<evidence type="ECO:0000313" key="3">
    <source>
        <dbReference type="EMBL" id="GIE72479.1"/>
    </source>
</evidence>
<reference evidence="3 4" key="1">
    <citation type="submission" date="2021-01" db="EMBL/GenBank/DDBJ databases">
        <title>Whole genome shotgun sequence of Actinoplanes palleronii NBRC 14916.</title>
        <authorList>
            <person name="Komaki H."/>
            <person name="Tamura T."/>
        </authorList>
    </citation>
    <scope>NUCLEOTIDE SEQUENCE [LARGE SCALE GENOMIC DNA]</scope>
    <source>
        <strain evidence="3 4">NBRC 14916</strain>
    </source>
</reference>
<feature type="region of interest" description="Disordered" evidence="1">
    <location>
        <begin position="105"/>
        <end position="202"/>
    </location>
</feature>
<dbReference type="InterPro" id="IPR036513">
    <property type="entry name" value="STAS_dom_sf"/>
</dbReference>
<dbReference type="InterPro" id="IPR058548">
    <property type="entry name" value="MlaB-like_STAS"/>
</dbReference>
<gene>
    <name evidence="3" type="ORF">Apa02nite_085870</name>
</gene>
<dbReference type="EMBL" id="BOMS01000146">
    <property type="protein sequence ID" value="GIE72479.1"/>
    <property type="molecule type" value="Genomic_DNA"/>
</dbReference>
<dbReference type="InterPro" id="IPR002645">
    <property type="entry name" value="STAS_dom"/>
</dbReference>
<dbReference type="Gene3D" id="3.30.750.24">
    <property type="entry name" value="STAS domain"/>
    <property type="match status" value="1"/>
</dbReference>
<comment type="caution">
    <text evidence="3">The sequence shown here is derived from an EMBL/GenBank/DDBJ whole genome shotgun (WGS) entry which is preliminary data.</text>
</comment>
<evidence type="ECO:0000256" key="1">
    <source>
        <dbReference type="SAM" id="MobiDB-lite"/>
    </source>
</evidence>
<dbReference type="PROSITE" id="PS50801">
    <property type="entry name" value="STAS"/>
    <property type="match status" value="1"/>
</dbReference>
<protein>
    <recommendedName>
        <fullName evidence="2">STAS domain-containing protein</fullName>
    </recommendedName>
</protein>
<evidence type="ECO:0000259" key="2">
    <source>
        <dbReference type="PROSITE" id="PS50801"/>
    </source>
</evidence>
<evidence type="ECO:0000313" key="4">
    <source>
        <dbReference type="Proteomes" id="UP000624709"/>
    </source>
</evidence>
<feature type="compositionally biased region" description="Basic and acidic residues" evidence="1">
    <location>
        <begin position="125"/>
        <end position="202"/>
    </location>
</feature>
<name>A0ABQ4BP77_9ACTN</name>
<dbReference type="Proteomes" id="UP000624709">
    <property type="component" value="Unassembled WGS sequence"/>
</dbReference>
<dbReference type="RefSeq" id="WP_203830190.1">
    <property type="nucleotide sequence ID" value="NZ_BAAATY010000051.1"/>
</dbReference>
<feature type="domain" description="STAS" evidence="2">
    <location>
        <begin position="11"/>
        <end position="104"/>
    </location>
</feature>
<keyword evidence="4" id="KW-1185">Reference proteome</keyword>
<dbReference type="Pfam" id="PF13466">
    <property type="entry name" value="STAS_2"/>
    <property type="match status" value="1"/>
</dbReference>